<dbReference type="Proteomes" id="UP000683925">
    <property type="component" value="Unassembled WGS sequence"/>
</dbReference>
<dbReference type="PROSITE" id="PS51294">
    <property type="entry name" value="HTH_MYB"/>
    <property type="match status" value="3"/>
</dbReference>
<proteinExistence type="predicted"/>
<feature type="domain" description="HTH myb-type" evidence="3">
    <location>
        <begin position="220"/>
        <end position="274"/>
    </location>
</feature>
<dbReference type="InterPro" id="IPR001005">
    <property type="entry name" value="SANT/Myb"/>
</dbReference>
<dbReference type="InterPro" id="IPR050560">
    <property type="entry name" value="MYB_TF"/>
</dbReference>
<dbReference type="PANTHER" id="PTHR45614">
    <property type="entry name" value="MYB PROTEIN-RELATED"/>
    <property type="match status" value="1"/>
</dbReference>
<reference evidence="4" key="1">
    <citation type="submission" date="2021-01" db="EMBL/GenBank/DDBJ databases">
        <authorList>
            <consortium name="Genoscope - CEA"/>
            <person name="William W."/>
        </authorList>
    </citation>
    <scope>NUCLEOTIDE SEQUENCE</scope>
</reference>
<dbReference type="InterPro" id="IPR017930">
    <property type="entry name" value="Myb_dom"/>
</dbReference>
<evidence type="ECO:0000259" key="2">
    <source>
        <dbReference type="PROSITE" id="PS50090"/>
    </source>
</evidence>
<keyword evidence="5" id="KW-1185">Reference proteome</keyword>
<dbReference type="GO" id="GO:0005634">
    <property type="term" value="C:nucleus"/>
    <property type="evidence" value="ECO:0007669"/>
    <property type="project" value="TreeGrafter"/>
</dbReference>
<feature type="domain" description="Myb-like" evidence="2">
    <location>
        <begin position="271"/>
        <end position="323"/>
    </location>
</feature>
<dbReference type="GO" id="GO:0000981">
    <property type="term" value="F:DNA-binding transcription factor activity, RNA polymerase II-specific"/>
    <property type="evidence" value="ECO:0007669"/>
    <property type="project" value="TreeGrafter"/>
</dbReference>
<dbReference type="GO" id="GO:0000978">
    <property type="term" value="F:RNA polymerase II cis-regulatory region sequence-specific DNA binding"/>
    <property type="evidence" value="ECO:0007669"/>
    <property type="project" value="TreeGrafter"/>
</dbReference>
<evidence type="ECO:0000313" key="5">
    <source>
        <dbReference type="Proteomes" id="UP000683925"/>
    </source>
</evidence>
<accession>A0A8S1UD09</accession>
<dbReference type="AlphaFoldDB" id="A0A8S1UD09"/>
<feature type="compositionally biased region" description="Polar residues" evidence="1">
    <location>
        <begin position="193"/>
        <end position="209"/>
    </location>
</feature>
<dbReference type="CDD" id="cd00167">
    <property type="entry name" value="SANT"/>
    <property type="match status" value="3"/>
</dbReference>
<sequence length="404" mass="48525">MDLNVQFFYILNKLINKLIKSYIRIYFNYIYFASFLDFDHGKSVIQAVDSGESGNETKQGVTKAFLGWRQNEEGGRLPVEWDQVENIIEQWILLKIIYVDYHNYLYKKFQMNSSESNDFQNEEYRFQEDEDYIDFEDLGQNDMMRYENDQGNIELVNDRDQIEEDMNQSEMLKVSSTLCMREDESDGSEEESQLQGTQSRTCNSGTLQKSIRKRNRNKEEPKRKVKKWSEEEDKNLEDLFQIYKGEWETIVKFLEGRTVSQCKQHWQRLSGGQEKKRKWTEEENQIILSFTQDNPQFNNWALIASRMQGRNGKQIREHYMNQLRPGIKNKQGWTQEDDKLLLNLYQRYGSKWCQINKHFEGRTEIMLKNRYNKLQKGNTYIDHFLNIDDEPHLQFQQSHTFSFN</sequence>
<dbReference type="PROSITE" id="PS50090">
    <property type="entry name" value="MYB_LIKE"/>
    <property type="match status" value="3"/>
</dbReference>
<dbReference type="OMA" id="IYKGEWE"/>
<feature type="domain" description="HTH myb-type" evidence="3">
    <location>
        <begin position="275"/>
        <end position="327"/>
    </location>
</feature>
<feature type="domain" description="Myb-like" evidence="2">
    <location>
        <begin position="220"/>
        <end position="270"/>
    </location>
</feature>
<feature type="domain" description="HTH myb-type" evidence="3">
    <location>
        <begin position="328"/>
        <end position="379"/>
    </location>
</feature>
<dbReference type="PANTHER" id="PTHR45614:SF253">
    <property type="entry name" value="CHROMOSOME UNDETERMINED SCAFFOLD_38, WHOLE GENOME SHOTGUN SEQUENCE"/>
    <property type="match status" value="1"/>
</dbReference>
<dbReference type="EMBL" id="CAJJDP010000040">
    <property type="protein sequence ID" value="CAD8161552.1"/>
    <property type="molecule type" value="Genomic_DNA"/>
</dbReference>
<evidence type="ECO:0000259" key="3">
    <source>
        <dbReference type="PROSITE" id="PS51294"/>
    </source>
</evidence>
<organism evidence="4 5">
    <name type="scientific">Paramecium octaurelia</name>
    <dbReference type="NCBI Taxonomy" id="43137"/>
    <lineage>
        <taxon>Eukaryota</taxon>
        <taxon>Sar</taxon>
        <taxon>Alveolata</taxon>
        <taxon>Ciliophora</taxon>
        <taxon>Intramacronucleata</taxon>
        <taxon>Oligohymenophorea</taxon>
        <taxon>Peniculida</taxon>
        <taxon>Parameciidae</taxon>
        <taxon>Paramecium</taxon>
    </lineage>
</organism>
<dbReference type="OrthoDB" id="2143914at2759"/>
<comment type="caution">
    <text evidence="4">The sequence shown here is derived from an EMBL/GenBank/DDBJ whole genome shotgun (WGS) entry which is preliminary data.</text>
</comment>
<feature type="region of interest" description="Disordered" evidence="1">
    <location>
        <begin position="179"/>
        <end position="230"/>
    </location>
</feature>
<feature type="domain" description="Myb-like" evidence="2">
    <location>
        <begin position="329"/>
        <end position="375"/>
    </location>
</feature>
<feature type="compositionally biased region" description="Acidic residues" evidence="1">
    <location>
        <begin position="183"/>
        <end position="192"/>
    </location>
</feature>
<dbReference type="SMART" id="SM00717">
    <property type="entry name" value="SANT"/>
    <property type="match status" value="3"/>
</dbReference>
<evidence type="ECO:0000313" key="4">
    <source>
        <dbReference type="EMBL" id="CAD8161552.1"/>
    </source>
</evidence>
<gene>
    <name evidence="4" type="ORF">POCTA_138.1.T0400087</name>
</gene>
<evidence type="ECO:0000256" key="1">
    <source>
        <dbReference type="SAM" id="MobiDB-lite"/>
    </source>
</evidence>
<protein>
    <submittedName>
        <fullName evidence="4">Uncharacterized protein</fullName>
    </submittedName>
</protein>
<dbReference type="Pfam" id="PF00249">
    <property type="entry name" value="Myb_DNA-binding"/>
    <property type="match status" value="3"/>
</dbReference>
<name>A0A8S1UD09_PAROT</name>